<name>A0A011PJQ0_9PROT</name>
<accession>A0A011PJQ0</accession>
<protein>
    <submittedName>
        <fullName evidence="1">Uncharacterized protein</fullName>
    </submittedName>
</protein>
<dbReference type="AlphaFoldDB" id="A0A011PJQ0"/>
<sequence length="230" mass="24132">MLGIGLQFHGDNAIDLEVVVVAGGIQLGTQVEDEVWIGGRCEFGSRVVGLERGEDFLGVIHEIQHVGRVLAGMGAVETGEGLHSLDAGQSLIHVHAAEQGLVEAGLELVGDEEDLVLVAFEGFADVATLQVRVQGLAVFREAVRAGLLVIHLTGEGDQRADLVALALDVFVDGQLPAYSFDPTGDDDHCLGFATEQRDHEFAEVLDDDLDLLGNVVGAGKCCRGAGAPSS</sequence>
<dbReference type="EMBL" id="JEMX01000123">
    <property type="protein sequence ID" value="EXI77065.1"/>
    <property type="molecule type" value="Genomic_DNA"/>
</dbReference>
<organism evidence="1 2">
    <name type="scientific">Candidatus Accumulibacter appositus</name>
    <dbReference type="NCBI Taxonomy" id="1454003"/>
    <lineage>
        <taxon>Bacteria</taxon>
        <taxon>Pseudomonadati</taxon>
        <taxon>Pseudomonadota</taxon>
        <taxon>Betaproteobacteria</taxon>
        <taxon>Candidatus Accumulibacter</taxon>
    </lineage>
</organism>
<dbReference type="Proteomes" id="UP000021816">
    <property type="component" value="Unassembled WGS sequence"/>
</dbReference>
<comment type="caution">
    <text evidence="1">The sequence shown here is derived from an EMBL/GenBank/DDBJ whole genome shotgun (WGS) entry which is preliminary data.</text>
</comment>
<evidence type="ECO:0000313" key="1">
    <source>
        <dbReference type="EMBL" id="EXI77065.1"/>
    </source>
</evidence>
<proteinExistence type="predicted"/>
<evidence type="ECO:0000313" key="2">
    <source>
        <dbReference type="Proteomes" id="UP000021816"/>
    </source>
</evidence>
<gene>
    <name evidence="1" type="ORF">AW10_04045</name>
</gene>
<dbReference type="PATRIC" id="fig|1454003.3.peg.4108"/>
<reference evidence="1 2" key="1">
    <citation type="submission" date="2014-02" db="EMBL/GenBank/DDBJ databases">
        <title>Expanding our view of genomic diversity in Candidatus Accumulibacter clades.</title>
        <authorList>
            <person name="Skennerton C.T."/>
            <person name="Barr J.J."/>
            <person name="Slater F.R."/>
            <person name="Bond P.L."/>
            <person name="Tyson G.W."/>
        </authorList>
    </citation>
    <scope>NUCLEOTIDE SEQUENCE [LARGE SCALE GENOMIC DNA]</scope>
    <source>
        <strain evidence="2">BA-92</strain>
    </source>
</reference>